<evidence type="ECO:0000313" key="2">
    <source>
        <dbReference type="Proteomes" id="UP000580250"/>
    </source>
</evidence>
<name>A0A6V7XZC1_MELEN</name>
<dbReference type="EMBL" id="CAJEWN010002644">
    <property type="protein sequence ID" value="CAD2204668.1"/>
    <property type="molecule type" value="Genomic_DNA"/>
</dbReference>
<evidence type="ECO:0000313" key="1">
    <source>
        <dbReference type="EMBL" id="CAD2204668.1"/>
    </source>
</evidence>
<accession>A0A6V7XZC1</accession>
<comment type="caution">
    <text evidence="1">The sequence shown here is derived from an EMBL/GenBank/DDBJ whole genome shotgun (WGS) entry which is preliminary data.</text>
</comment>
<gene>
    <name evidence="1" type="ORF">MENT_LOCUS58418</name>
</gene>
<sequence length="47" mass="5836">MEEKNIKTTRTIKKSKKTLPENCTLDHRHYLLKDLLRNQKRIYNKFF</sequence>
<proteinExistence type="predicted"/>
<dbReference type="Proteomes" id="UP000580250">
    <property type="component" value="Unassembled WGS sequence"/>
</dbReference>
<reference evidence="1 2" key="1">
    <citation type="submission" date="2020-08" db="EMBL/GenBank/DDBJ databases">
        <authorList>
            <person name="Koutsovoulos G."/>
            <person name="Danchin GJ E."/>
        </authorList>
    </citation>
    <scope>NUCLEOTIDE SEQUENCE [LARGE SCALE GENOMIC DNA]</scope>
</reference>
<protein>
    <submittedName>
        <fullName evidence="1">Uncharacterized protein</fullName>
    </submittedName>
</protein>
<dbReference type="AlphaFoldDB" id="A0A6V7XZC1"/>
<organism evidence="1 2">
    <name type="scientific">Meloidogyne enterolobii</name>
    <name type="common">Root-knot nematode worm</name>
    <name type="synonym">Meloidogyne mayaguensis</name>
    <dbReference type="NCBI Taxonomy" id="390850"/>
    <lineage>
        <taxon>Eukaryota</taxon>
        <taxon>Metazoa</taxon>
        <taxon>Ecdysozoa</taxon>
        <taxon>Nematoda</taxon>
        <taxon>Chromadorea</taxon>
        <taxon>Rhabditida</taxon>
        <taxon>Tylenchina</taxon>
        <taxon>Tylenchomorpha</taxon>
        <taxon>Tylenchoidea</taxon>
        <taxon>Meloidogynidae</taxon>
        <taxon>Meloidogyninae</taxon>
        <taxon>Meloidogyne</taxon>
    </lineage>
</organism>